<dbReference type="PROSITE" id="PS51352">
    <property type="entry name" value="THIOREDOXIN_2"/>
    <property type="match status" value="1"/>
</dbReference>
<dbReference type="Gene3D" id="3.90.1720.30">
    <property type="entry name" value="PPPDE domains"/>
    <property type="match status" value="1"/>
</dbReference>
<dbReference type="InterPro" id="IPR011989">
    <property type="entry name" value="ARM-like"/>
</dbReference>
<dbReference type="Pfam" id="PF00085">
    <property type="entry name" value="Thioredoxin"/>
    <property type="match status" value="1"/>
</dbReference>
<feature type="domain" description="Thioredoxin" evidence="4">
    <location>
        <begin position="159"/>
        <end position="346"/>
    </location>
</feature>
<reference evidence="7 8" key="1">
    <citation type="submission" date="2017-02" db="EMBL/GenBank/DDBJ databases">
        <authorList>
            <person name="Peterson S.W."/>
        </authorList>
    </citation>
    <scope>NUCLEOTIDE SEQUENCE [LARGE SCALE GENOMIC DNA]</scope>
    <source>
        <strain evidence="7 8">SRS1_H2-8</strain>
    </source>
</reference>
<evidence type="ECO:0000256" key="2">
    <source>
        <dbReference type="ARBA" id="ARBA00022670"/>
    </source>
</evidence>
<dbReference type="Pfam" id="PF08324">
    <property type="entry name" value="PUL"/>
    <property type="match status" value="1"/>
</dbReference>
<dbReference type="AlphaFoldDB" id="A0A2N8UI52"/>
<dbReference type="Pfam" id="PF05903">
    <property type="entry name" value="Peptidase_C97"/>
    <property type="match status" value="1"/>
</dbReference>
<evidence type="ECO:0000256" key="1">
    <source>
        <dbReference type="ARBA" id="ARBA00008140"/>
    </source>
</evidence>
<keyword evidence="2" id="KW-0645">Protease</keyword>
<dbReference type="Gene3D" id="3.40.30.10">
    <property type="entry name" value="Glutaredoxin"/>
    <property type="match status" value="1"/>
</dbReference>
<dbReference type="GO" id="GO:0008233">
    <property type="term" value="F:peptidase activity"/>
    <property type="evidence" value="ECO:0007669"/>
    <property type="project" value="UniProtKB-KW"/>
</dbReference>
<dbReference type="PROSITE" id="PS51396">
    <property type="entry name" value="PUL"/>
    <property type="match status" value="1"/>
</dbReference>
<feature type="domain" description="PPPDE" evidence="6">
    <location>
        <begin position="12"/>
        <end position="153"/>
    </location>
</feature>
<dbReference type="CDD" id="cd02947">
    <property type="entry name" value="TRX_family"/>
    <property type="match status" value="1"/>
</dbReference>
<dbReference type="SUPFAM" id="SSF52833">
    <property type="entry name" value="Thioredoxin-like"/>
    <property type="match status" value="1"/>
</dbReference>
<evidence type="ECO:0000259" key="6">
    <source>
        <dbReference type="PROSITE" id="PS51858"/>
    </source>
</evidence>
<gene>
    <name evidence="7" type="ORF">SRS1_15460</name>
</gene>
<accession>A0A2N8UI52</accession>
<dbReference type="InterPro" id="IPR013766">
    <property type="entry name" value="Thioredoxin_domain"/>
</dbReference>
<dbReference type="InterPro" id="IPR042266">
    <property type="entry name" value="PPPDE_sf"/>
</dbReference>
<dbReference type="GO" id="GO:0070646">
    <property type="term" value="P:protein modification by small protein removal"/>
    <property type="evidence" value="ECO:0007669"/>
    <property type="project" value="TreeGrafter"/>
</dbReference>
<evidence type="ECO:0000259" key="4">
    <source>
        <dbReference type="PROSITE" id="PS51352"/>
    </source>
</evidence>
<sequence>MAATQTVEDGEYPVKLYVYDLSRGMARSMSLSLTGRQIDGIWHTSIVAWDREYFFGQGISVVYPGASHHGAPLETFDLGITSIDRETFEGALLPDLRDRFRPQDYNLLSWNCNNFSQEVSQILTGADIPAHIRSLPQDFLSTPFGQMLRPQIDAMFRAPAADLTAPAATAAAASNTFSNDLLSQVASRAYTGNTPMESATPSKASSADPVHHITTGKQLDEILSVFPCVAVLFTSESCPPCRIIKPAFTDLAHHHHVDETKPGNHKRAAFVQVDSNASTSSLFASSSVTATPTVKLYTFGKESNQVRGADVGELKTAVDLMLFEVYPPHPHARLSKPLQALDSLPSQPHLYTATPKLDSLLQKVDTMVAQHPAKSFAEKADLQLARKTIATAWIPWLETMRDGKAKQPAPASLADETSKVAKQLSETFAIDALFPILDLYRLSSLNEAFVTAAFRQPTATDRKDVNGMMRLLSLVSELAYKEEWTASHRPLLLTAARLVTNLAASTPFVEVIESHENIRSLVLELTTSLLLCPDAGVRSAAATCAFNLALHQHAERADWINRDPQAPPMLGSRLGETWESELASALLQAIVNESESAETLHRLLAALTLHIHLSQFWSDSVGPMLQVLDAADALANAKRGEPVQSSAKRQELSRLLDDLVLLLSAETA</sequence>
<dbReference type="Proteomes" id="UP000239563">
    <property type="component" value="Chromosome XIII"/>
</dbReference>
<evidence type="ECO:0000256" key="3">
    <source>
        <dbReference type="ARBA" id="ARBA00022801"/>
    </source>
</evidence>
<proteinExistence type="inferred from homology"/>
<keyword evidence="3" id="KW-0378">Hydrolase</keyword>
<dbReference type="GO" id="GO:0006508">
    <property type="term" value="P:proteolysis"/>
    <property type="evidence" value="ECO:0007669"/>
    <property type="project" value="UniProtKB-KW"/>
</dbReference>
<dbReference type="EMBL" id="LT795066">
    <property type="protein sequence ID" value="SJX64644.1"/>
    <property type="molecule type" value="Genomic_DNA"/>
</dbReference>
<evidence type="ECO:0000259" key="5">
    <source>
        <dbReference type="PROSITE" id="PS51396"/>
    </source>
</evidence>
<evidence type="ECO:0000313" key="7">
    <source>
        <dbReference type="EMBL" id="SJX64644.1"/>
    </source>
</evidence>
<dbReference type="InterPro" id="IPR013535">
    <property type="entry name" value="PUL_dom"/>
</dbReference>
<dbReference type="PANTHER" id="PTHR12378:SF7">
    <property type="entry name" value="DESUMOYLATING ISOPEPTIDASE 1"/>
    <property type="match status" value="1"/>
</dbReference>
<dbReference type="InterPro" id="IPR036249">
    <property type="entry name" value="Thioredoxin-like_sf"/>
</dbReference>
<dbReference type="Gene3D" id="1.25.10.10">
    <property type="entry name" value="Leucine-rich Repeat Variant"/>
    <property type="match status" value="1"/>
</dbReference>
<protein>
    <recommendedName>
        <fullName evidence="9">Thioredoxin</fullName>
    </recommendedName>
</protein>
<dbReference type="PANTHER" id="PTHR12378">
    <property type="entry name" value="DESUMOYLATING ISOPEPTIDASE"/>
    <property type="match status" value="1"/>
</dbReference>
<dbReference type="InterPro" id="IPR008580">
    <property type="entry name" value="PPPDE_dom"/>
</dbReference>
<comment type="similarity">
    <text evidence="1">Belongs to the DeSI family.</text>
</comment>
<dbReference type="SMART" id="SM01179">
    <property type="entry name" value="DUF862"/>
    <property type="match status" value="1"/>
</dbReference>
<name>A0A2N8UI52_9BASI</name>
<evidence type="ECO:0008006" key="9">
    <source>
        <dbReference type="Google" id="ProtNLM"/>
    </source>
</evidence>
<feature type="domain" description="PUL" evidence="5">
    <location>
        <begin position="342"/>
        <end position="659"/>
    </location>
</feature>
<evidence type="ECO:0000313" key="8">
    <source>
        <dbReference type="Proteomes" id="UP000239563"/>
    </source>
</evidence>
<organism evidence="7 8">
    <name type="scientific">Sporisorium reilianum f. sp. reilianum</name>
    <dbReference type="NCBI Taxonomy" id="72559"/>
    <lineage>
        <taxon>Eukaryota</taxon>
        <taxon>Fungi</taxon>
        <taxon>Dikarya</taxon>
        <taxon>Basidiomycota</taxon>
        <taxon>Ustilaginomycotina</taxon>
        <taxon>Ustilaginomycetes</taxon>
        <taxon>Ustilaginales</taxon>
        <taxon>Ustilaginaceae</taxon>
        <taxon>Sporisorium</taxon>
    </lineage>
</organism>
<dbReference type="PROSITE" id="PS51858">
    <property type="entry name" value="PPPDE"/>
    <property type="match status" value="1"/>
</dbReference>